<feature type="region of interest" description="Disordered" evidence="9">
    <location>
        <begin position="351"/>
        <end position="393"/>
    </location>
</feature>
<dbReference type="Gene3D" id="2.30.30.100">
    <property type="match status" value="1"/>
</dbReference>
<dbReference type="InterPro" id="IPR010920">
    <property type="entry name" value="LSM_dom_sf"/>
</dbReference>
<feature type="domain" description="FFD box profile" evidence="11">
    <location>
        <begin position="489"/>
        <end position="505"/>
    </location>
</feature>
<dbReference type="SMART" id="SM01199">
    <property type="entry name" value="FDF"/>
    <property type="match status" value="1"/>
</dbReference>
<feature type="region of interest" description="Disordered" evidence="9">
    <location>
        <begin position="410"/>
        <end position="429"/>
    </location>
</feature>
<dbReference type="PROSITE" id="PS51513">
    <property type="entry name" value="FFD"/>
    <property type="match status" value="1"/>
</dbReference>
<evidence type="ECO:0000256" key="4">
    <source>
        <dbReference type="ARBA" id="ARBA00022729"/>
    </source>
</evidence>
<dbReference type="OrthoDB" id="21539at2759"/>
<dbReference type="CDD" id="cd01736">
    <property type="entry name" value="LSm14_N"/>
    <property type="match status" value="1"/>
</dbReference>
<keyword evidence="15" id="KW-1185">Reference proteome</keyword>
<gene>
    <name evidence="14" type="ORF">EVG20_g7089</name>
</gene>
<evidence type="ECO:0000256" key="6">
    <source>
        <dbReference type="ARBA" id="ARBA00023002"/>
    </source>
</evidence>
<feature type="region of interest" description="Disordered" evidence="9">
    <location>
        <begin position="1"/>
        <end position="54"/>
    </location>
</feature>
<dbReference type="InterPro" id="IPR025762">
    <property type="entry name" value="DFDF"/>
</dbReference>
<dbReference type="InterPro" id="IPR047575">
    <property type="entry name" value="Sm"/>
</dbReference>
<evidence type="ECO:0000256" key="7">
    <source>
        <dbReference type="PROSITE-ProRule" id="PRU00846"/>
    </source>
</evidence>
<comment type="caution">
    <text evidence="14">The sequence shown here is derived from an EMBL/GenBank/DDBJ whole genome shotgun (WGS) entry which is preliminary data.</text>
</comment>
<dbReference type="Gene3D" id="3.30.560.10">
    <property type="entry name" value="Glucose Oxidase, domain 3"/>
    <property type="match status" value="1"/>
</dbReference>
<comment type="similarity">
    <text evidence="2">Belongs to the GMC oxidoreductase family.</text>
</comment>
<evidence type="ECO:0000256" key="5">
    <source>
        <dbReference type="ARBA" id="ARBA00022827"/>
    </source>
</evidence>
<feature type="compositionally biased region" description="Basic and acidic residues" evidence="9">
    <location>
        <begin position="525"/>
        <end position="534"/>
    </location>
</feature>
<evidence type="ECO:0000256" key="8">
    <source>
        <dbReference type="PROSITE-ProRule" id="PRU00869"/>
    </source>
</evidence>
<evidence type="ECO:0000256" key="9">
    <source>
        <dbReference type="SAM" id="MobiDB-lite"/>
    </source>
</evidence>
<dbReference type="Gene3D" id="3.50.50.60">
    <property type="entry name" value="FAD/NAD(P)-binding domain"/>
    <property type="match status" value="1"/>
</dbReference>
<dbReference type="Pfam" id="PF09532">
    <property type="entry name" value="FDF"/>
    <property type="match status" value="1"/>
</dbReference>
<keyword evidence="3" id="KW-0285">Flavoprotein</keyword>
<dbReference type="GO" id="GO:0050660">
    <property type="term" value="F:flavin adenine dinucleotide binding"/>
    <property type="evidence" value="ECO:0007669"/>
    <property type="project" value="InterPro"/>
</dbReference>
<dbReference type="PROSITE" id="PS00624">
    <property type="entry name" value="GMC_OXRED_2"/>
    <property type="match status" value="1"/>
</dbReference>
<dbReference type="InterPro" id="IPR000172">
    <property type="entry name" value="GMC_OxRdtase_N"/>
</dbReference>
<dbReference type="GO" id="GO:0003723">
    <property type="term" value="F:RNA binding"/>
    <property type="evidence" value="ECO:0007669"/>
    <property type="project" value="InterPro"/>
</dbReference>
<evidence type="ECO:0000259" key="10">
    <source>
        <dbReference type="PROSITE" id="PS51512"/>
    </source>
</evidence>
<keyword evidence="4" id="KW-0732">Signal</keyword>
<keyword evidence="6" id="KW-0560">Oxidoreductase</keyword>
<evidence type="ECO:0000256" key="1">
    <source>
        <dbReference type="ARBA" id="ARBA00001974"/>
    </source>
</evidence>
<name>A0A4Y9YID2_9AGAM</name>
<dbReference type="Proteomes" id="UP000298327">
    <property type="component" value="Unassembled WGS sequence"/>
</dbReference>
<dbReference type="PROSITE" id="PS52002">
    <property type="entry name" value="SM"/>
    <property type="match status" value="1"/>
</dbReference>
<evidence type="ECO:0000256" key="2">
    <source>
        <dbReference type="ARBA" id="ARBA00010790"/>
    </source>
</evidence>
<evidence type="ECO:0000259" key="13">
    <source>
        <dbReference type="PROSITE" id="PS52002"/>
    </source>
</evidence>
<dbReference type="Pfam" id="PF05199">
    <property type="entry name" value="GMC_oxred_C"/>
    <property type="match status" value="1"/>
</dbReference>
<feature type="region of interest" description="Disordered" evidence="9">
    <location>
        <begin position="453"/>
        <end position="542"/>
    </location>
</feature>
<evidence type="ECO:0000259" key="11">
    <source>
        <dbReference type="PROSITE" id="PS51513"/>
    </source>
</evidence>
<dbReference type="SUPFAM" id="SSF51905">
    <property type="entry name" value="FAD/NAD(P)-binding domain"/>
    <property type="match status" value="1"/>
</dbReference>
<accession>A0A4Y9YID2</accession>
<comment type="cofactor">
    <cofactor evidence="1">
        <name>FAD</name>
        <dbReference type="ChEBI" id="CHEBI:57692"/>
    </cofactor>
</comment>
<feature type="short sequence motif" description="FFD box" evidence="7">
    <location>
        <begin position="489"/>
        <end position="505"/>
    </location>
</feature>
<dbReference type="InterPro" id="IPR007867">
    <property type="entry name" value="GMC_OxRtase_C"/>
</dbReference>
<organism evidence="14 15">
    <name type="scientific">Dentipellis fragilis</name>
    <dbReference type="NCBI Taxonomy" id="205917"/>
    <lineage>
        <taxon>Eukaryota</taxon>
        <taxon>Fungi</taxon>
        <taxon>Dikarya</taxon>
        <taxon>Basidiomycota</taxon>
        <taxon>Agaricomycotina</taxon>
        <taxon>Agaricomycetes</taxon>
        <taxon>Russulales</taxon>
        <taxon>Hericiaceae</taxon>
        <taxon>Dentipellis</taxon>
    </lineage>
</organism>
<dbReference type="GO" id="GO:0016614">
    <property type="term" value="F:oxidoreductase activity, acting on CH-OH group of donors"/>
    <property type="evidence" value="ECO:0007669"/>
    <property type="project" value="InterPro"/>
</dbReference>
<evidence type="ECO:0000256" key="3">
    <source>
        <dbReference type="ARBA" id="ARBA00022630"/>
    </source>
</evidence>
<dbReference type="PANTHER" id="PTHR11552">
    <property type="entry name" value="GLUCOSE-METHANOL-CHOLINE GMC OXIDOREDUCTASE"/>
    <property type="match status" value="1"/>
</dbReference>
<keyword evidence="5" id="KW-0274">FAD</keyword>
<dbReference type="Pfam" id="PF00732">
    <property type="entry name" value="GMC_oxred_N"/>
    <property type="match status" value="1"/>
</dbReference>
<feature type="domain" description="Sm" evidence="13">
    <location>
        <begin position="166"/>
        <end position="249"/>
    </location>
</feature>
<sequence>MTDTTTKSTAKAASASGKADASKSSTTSNTPMKVSTSNDTTQKKAESGDTPTSPYLAAKAWHYRPVMSSICLTVTNISMSEARTSERHDDARCTHRILIPSVTESNCASQSESRSRWRARKKRRRRSLKGLLRAWPTRASASPERNFLSFLPSPSLPRSSPVPPLPLLIMAMSFIGKQISLISHSDVRYRGILAGIDPQASTIQLSNVFSMGTETRRPPEDFIPPVQEPYQYIIFRASEVKDLAVDEPAPRRNVHDDPAVLGVSTLFFAPILPFGVMKPLTDEQALLACPRAHNPMWIPRCLPSDLTPFSILRRNYVLSTLSSQASAPAAAPQFNQYGPAGYQQQPAGLAQPVGQQQGYVPRAQQPDGVSPQPRAPSSSNGAVNGDRRNASVTSAAASLETVERALGDLRVAQSGGRGGRRGGHRDLKAGDMRVPAADFDFASSNAKFDKTAVAGGSKSPAVAKSPSVVPEEGGTPEAETEEKKEEEDRAYNPMKSFFDTLSSSTQGLPVGQGGGRGRGRGGGRNRREEERERNVATFGEPGGVGLMGPGAYVGGWGGYGRRGGGRGRRNPQASGRIGVFNLTLHDRPHRPTVTRFYYPDLEVWACSGEYKSQASITFKPISQCAQWLSSASPGIYLIPGRQNDMPIVSAEEFAGRAFDYVVAGGGIAGLVVAARLSEDPNVTVGVIEAGKYVHDMPEINIPGRAGSLMVHDELDWNYATTPQEGAKGREVPQPRGKVLGGSSATNILVMGRAPKEEYDAIEKLGNPGWNWSEFLKYFKKSETFTPMAPDLATKFDIAYDPANHGTDGPLQHSYPPFVGEMHGLFEETLKRLGVPHNRDPNGGNNVGSTLATSCVDPKNAVRSYATSAYYEPNANRPNLLVVTHSVAGPLVFAPTAEGSHDELQATGLEFIHDGKTFTANASKEVILAAGALKSPQILELSGIGVKGILAQHGIECRVDLPVGENLLADGSEYQDHAAIITLFEVAEPMFVGNLLGRPDFHRQHTELYKEKKGYYSSSQTSFAYLPLRAFVSPEEIAHMKEELLNDPTIKEQAAQWPGVQKQVELLQQWFDDPNIAQLELLEVPHSFGFAAPGERHYGLSAALLHPLSRGSAHLVSPSPLAQPALDPAYLARKLDAVLLTRGLQFVLRMRPGGALAARVVQRVVPEPREGEVEGWEEDYCRGGVMPVFHPVGTAGMMPREDGGVVDPQLRVYGTRNVRVVDASVLPFQLSCHSQATIYAIAEKAADLIKEAQKPEPGL</sequence>
<proteinExistence type="inferred from homology"/>
<evidence type="ECO:0000313" key="15">
    <source>
        <dbReference type="Proteomes" id="UP000298327"/>
    </source>
</evidence>
<dbReference type="STRING" id="205917.A0A4Y9YID2"/>
<dbReference type="SUPFAM" id="SSF54373">
    <property type="entry name" value="FAD-linked reductases, C-terminal domain"/>
    <property type="match status" value="1"/>
</dbReference>
<dbReference type="PROSITE" id="PS51536">
    <property type="entry name" value="TFG"/>
    <property type="match status" value="1"/>
</dbReference>
<dbReference type="InterPro" id="IPR025761">
    <property type="entry name" value="FFD_box"/>
</dbReference>
<protein>
    <recommendedName>
        <fullName evidence="16">Glucose-methanol-choline oxidoreductase N-terminal domain-containing protein</fullName>
    </recommendedName>
</protein>
<dbReference type="InterPro" id="IPR025768">
    <property type="entry name" value="TFG_box"/>
</dbReference>
<feature type="domain" description="TFG box profile" evidence="12">
    <location>
        <begin position="522"/>
        <end position="542"/>
    </location>
</feature>
<dbReference type="AlphaFoldDB" id="A0A4Y9YID2"/>
<dbReference type="Pfam" id="PF12701">
    <property type="entry name" value="LSM14"/>
    <property type="match status" value="1"/>
</dbReference>
<dbReference type="PROSITE" id="PS51512">
    <property type="entry name" value="DFDF"/>
    <property type="match status" value="1"/>
</dbReference>
<evidence type="ECO:0000313" key="14">
    <source>
        <dbReference type="EMBL" id="TFY61357.1"/>
    </source>
</evidence>
<feature type="compositionally biased region" description="Polar residues" evidence="9">
    <location>
        <begin position="29"/>
        <end position="40"/>
    </location>
</feature>
<reference evidence="14 15" key="1">
    <citation type="submission" date="2019-02" db="EMBL/GenBank/DDBJ databases">
        <title>Genome sequencing of the rare red list fungi Dentipellis fragilis.</title>
        <authorList>
            <person name="Buettner E."/>
            <person name="Kellner H."/>
        </authorList>
    </citation>
    <scope>NUCLEOTIDE SEQUENCE [LARGE SCALE GENOMIC DNA]</scope>
    <source>
        <strain evidence="14 15">DSM 105465</strain>
    </source>
</reference>
<dbReference type="InterPro" id="IPR025609">
    <property type="entry name" value="Lsm14-like_N"/>
</dbReference>
<dbReference type="InterPro" id="IPR012132">
    <property type="entry name" value="GMC_OxRdtase"/>
</dbReference>
<dbReference type="InterPro" id="IPR036188">
    <property type="entry name" value="FAD/NAD-bd_sf"/>
</dbReference>
<dbReference type="PANTHER" id="PTHR11552:SF201">
    <property type="entry name" value="GLUCOSE-METHANOL-CHOLINE OXIDOREDUCTASE N-TERMINAL DOMAIN-CONTAINING PROTEIN"/>
    <property type="match status" value="1"/>
</dbReference>
<evidence type="ECO:0000259" key="12">
    <source>
        <dbReference type="PROSITE" id="PS51536"/>
    </source>
</evidence>
<feature type="compositionally biased region" description="Basic and acidic residues" evidence="9">
    <location>
        <begin position="481"/>
        <end position="490"/>
    </location>
</feature>
<feature type="short sequence motif" description="TFG box" evidence="8">
    <location>
        <begin position="522"/>
        <end position="542"/>
    </location>
</feature>
<dbReference type="SMART" id="SM01271">
    <property type="entry name" value="LSM14"/>
    <property type="match status" value="1"/>
</dbReference>
<dbReference type="EMBL" id="SEOQ01000514">
    <property type="protein sequence ID" value="TFY61357.1"/>
    <property type="molecule type" value="Genomic_DNA"/>
</dbReference>
<dbReference type="SUPFAM" id="SSF50182">
    <property type="entry name" value="Sm-like ribonucleoproteins"/>
    <property type="match status" value="1"/>
</dbReference>
<dbReference type="InterPro" id="IPR019050">
    <property type="entry name" value="FDF_dom"/>
</dbReference>
<feature type="domain" description="DFDF" evidence="10">
    <location>
        <begin position="427"/>
        <end position="463"/>
    </location>
</feature>
<evidence type="ECO:0008006" key="16">
    <source>
        <dbReference type="Google" id="ProtNLM"/>
    </source>
</evidence>
<feature type="compositionally biased region" description="Low complexity" evidence="9">
    <location>
        <begin position="1"/>
        <end position="28"/>
    </location>
</feature>